<dbReference type="EMBL" id="CP017599">
    <property type="protein sequence ID" value="AOX01237.1"/>
    <property type="molecule type" value="Genomic_DNA"/>
</dbReference>
<dbReference type="AlphaFoldDB" id="A0A1D8TUD8"/>
<organism evidence="1 2">
    <name type="scientific">Moorena producens PAL-8-15-08-1</name>
    <dbReference type="NCBI Taxonomy" id="1458985"/>
    <lineage>
        <taxon>Bacteria</taxon>
        <taxon>Bacillati</taxon>
        <taxon>Cyanobacteriota</taxon>
        <taxon>Cyanophyceae</taxon>
        <taxon>Coleofasciculales</taxon>
        <taxon>Coleofasciculaceae</taxon>
        <taxon>Moorena</taxon>
    </lineage>
</organism>
<evidence type="ECO:0000313" key="1">
    <source>
        <dbReference type="EMBL" id="AOX01237.1"/>
    </source>
</evidence>
<sequence length="100" mass="11324">MIYHRLGDSGRLVYISINCDKPLFLIKDLFIKDLFIKDLASKVLFLFSISPWISLALMRLRDSLTSLANPTHILDYGWGQSNDFVDPLSALDPGRLGARL</sequence>
<reference evidence="2" key="1">
    <citation type="submission" date="2016-10" db="EMBL/GenBank/DDBJ databases">
        <title>Comparative genomics uncovers the prolific and rare metabolic potential of the cyanobacterial genus Moorea.</title>
        <authorList>
            <person name="Leao T."/>
            <person name="Castelao G."/>
            <person name="Korobeynikov A."/>
            <person name="Monroe E.A."/>
            <person name="Podell S."/>
            <person name="Glukhov E."/>
            <person name="Allen E."/>
            <person name="Gerwick W.H."/>
            <person name="Gerwick L."/>
        </authorList>
    </citation>
    <scope>NUCLEOTIDE SEQUENCE [LARGE SCALE GENOMIC DNA]</scope>
    <source>
        <strain evidence="2">PAL-8-15-08-1</strain>
    </source>
</reference>
<proteinExistence type="predicted"/>
<gene>
    <name evidence="1" type="ORF">BJP34_18925</name>
</gene>
<protein>
    <submittedName>
        <fullName evidence="1">Uncharacterized protein</fullName>
    </submittedName>
</protein>
<accession>A0A1D8TUD8</accession>
<evidence type="ECO:0000313" key="2">
    <source>
        <dbReference type="Proteomes" id="UP000177870"/>
    </source>
</evidence>
<dbReference type="Proteomes" id="UP000177870">
    <property type="component" value="Chromosome"/>
</dbReference>
<name>A0A1D8TUD8_9CYAN</name>
<dbReference type="KEGG" id="mpro:BJP34_18925"/>